<evidence type="ECO:0000313" key="2">
    <source>
        <dbReference type="Proteomes" id="UP000075591"/>
    </source>
</evidence>
<protein>
    <submittedName>
        <fullName evidence="1">Uncharacterized protein</fullName>
    </submittedName>
</protein>
<evidence type="ECO:0000313" key="1">
    <source>
        <dbReference type="EMBL" id="KXX97079.1"/>
    </source>
</evidence>
<reference evidence="1 2" key="1">
    <citation type="submission" date="2015-12" db="EMBL/GenBank/DDBJ databases">
        <title>Bacillus cereus Group isolate.</title>
        <authorList>
            <person name="Kovac J."/>
        </authorList>
    </citation>
    <scope>NUCLEOTIDE SEQUENCE [LARGE SCALE GENOMIC DNA]</scope>
    <source>
        <strain evidence="1 2">FSL W8-0275</strain>
    </source>
</reference>
<dbReference type="AlphaFoldDB" id="A0A150B3W3"/>
<accession>A0A150B3W3</accession>
<sequence length="84" mass="10054">MLYFPLIEICTIAYARPLNKWYNLFESLLLHFLIKEKALKRILAPYQTQAIGTFCHLERHSKECLFFYTLQGLTHFKAYAHKIM</sequence>
<dbReference type="PATRIC" id="fig|1396.442.peg.5688"/>
<dbReference type="EMBL" id="LOMT01000096">
    <property type="protein sequence ID" value="KXX97079.1"/>
    <property type="molecule type" value="Genomic_DNA"/>
</dbReference>
<dbReference type="Proteomes" id="UP000075591">
    <property type="component" value="Unassembled WGS sequence"/>
</dbReference>
<comment type="caution">
    <text evidence="1">The sequence shown here is derived from an EMBL/GenBank/DDBJ whole genome shotgun (WGS) entry which is preliminary data.</text>
</comment>
<gene>
    <name evidence="1" type="ORF">AT274_19375</name>
</gene>
<name>A0A150B3W3_BACCE</name>
<proteinExistence type="predicted"/>
<organism evidence="1 2">
    <name type="scientific">Bacillus cereus</name>
    <dbReference type="NCBI Taxonomy" id="1396"/>
    <lineage>
        <taxon>Bacteria</taxon>
        <taxon>Bacillati</taxon>
        <taxon>Bacillota</taxon>
        <taxon>Bacilli</taxon>
        <taxon>Bacillales</taxon>
        <taxon>Bacillaceae</taxon>
        <taxon>Bacillus</taxon>
        <taxon>Bacillus cereus group</taxon>
    </lineage>
</organism>